<dbReference type="PROSITE" id="PS00455">
    <property type="entry name" value="AMP_BINDING"/>
    <property type="match status" value="2"/>
</dbReference>
<feature type="compositionally biased region" description="Basic and acidic residues" evidence="4">
    <location>
        <begin position="1"/>
        <end position="17"/>
    </location>
</feature>
<dbReference type="Pfam" id="PF00550">
    <property type="entry name" value="PP-binding"/>
    <property type="match status" value="2"/>
</dbReference>
<dbReference type="CDD" id="cd19540">
    <property type="entry name" value="LCL_NRPS-like"/>
    <property type="match status" value="1"/>
</dbReference>
<dbReference type="GO" id="GO:0003824">
    <property type="term" value="F:catalytic activity"/>
    <property type="evidence" value="ECO:0007669"/>
    <property type="project" value="InterPro"/>
</dbReference>
<dbReference type="Gene3D" id="3.30.559.10">
    <property type="entry name" value="Chloramphenicol acetyltransferase-like domain"/>
    <property type="match status" value="3"/>
</dbReference>
<dbReference type="InterPro" id="IPR020806">
    <property type="entry name" value="PKS_PP-bd"/>
</dbReference>
<dbReference type="GO" id="GO:0008610">
    <property type="term" value="P:lipid biosynthetic process"/>
    <property type="evidence" value="ECO:0007669"/>
    <property type="project" value="UniProtKB-ARBA"/>
</dbReference>
<keyword evidence="2" id="KW-0596">Phosphopantetheine</keyword>
<feature type="compositionally biased region" description="Basic and acidic residues" evidence="4">
    <location>
        <begin position="611"/>
        <end position="622"/>
    </location>
</feature>
<dbReference type="PANTHER" id="PTHR45527:SF1">
    <property type="entry name" value="FATTY ACID SYNTHASE"/>
    <property type="match status" value="1"/>
</dbReference>
<evidence type="ECO:0000313" key="7">
    <source>
        <dbReference type="Proteomes" id="UP000247118"/>
    </source>
</evidence>
<dbReference type="SUPFAM" id="SSF52777">
    <property type="entry name" value="CoA-dependent acyltransferases"/>
    <property type="match status" value="6"/>
</dbReference>
<reference evidence="6 7" key="1">
    <citation type="submission" date="2018-05" db="EMBL/GenBank/DDBJ databases">
        <title>Complete genome sequence of Gordonia terrae NRRL B-16283.</title>
        <authorList>
            <person name="Garlena R.A."/>
            <person name="Russell D.A."/>
            <person name="Hatfull G.F."/>
        </authorList>
    </citation>
    <scope>NUCLEOTIDE SEQUENCE [LARGE SCALE GENOMIC DNA]</scope>
    <source>
        <strain evidence="6 7">NRRL B-16283</strain>
    </source>
</reference>
<dbReference type="InterPro" id="IPR001242">
    <property type="entry name" value="Condensation_dom"/>
</dbReference>
<dbReference type="KEGG" id="gta:BCM27_14515"/>
<protein>
    <submittedName>
        <fullName evidence="6">Non-ribosomal peptide synthetase</fullName>
    </submittedName>
</protein>
<proteinExistence type="predicted"/>
<dbReference type="SMART" id="SM00823">
    <property type="entry name" value="PKS_PP"/>
    <property type="match status" value="2"/>
</dbReference>
<dbReference type="Gene3D" id="3.30.300.30">
    <property type="match status" value="2"/>
</dbReference>
<dbReference type="GO" id="GO:0031177">
    <property type="term" value="F:phosphopantetheine binding"/>
    <property type="evidence" value="ECO:0007669"/>
    <property type="project" value="InterPro"/>
</dbReference>
<dbReference type="Proteomes" id="UP000247118">
    <property type="component" value="Chromosome"/>
</dbReference>
<dbReference type="InterPro" id="IPR025110">
    <property type="entry name" value="AMP-bd_C"/>
</dbReference>
<evidence type="ECO:0000256" key="2">
    <source>
        <dbReference type="ARBA" id="ARBA00022450"/>
    </source>
</evidence>
<accession>A0AAD0K7Y4</accession>
<dbReference type="InterPro" id="IPR010071">
    <property type="entry name" value="AA_adenyl_dom"/>
</dbReference>
<dbReference type="Gene3D" id="1.10.1200.10">
    <property type="entry name" value="ACP-like"/>
    <property type="match status" value="2"/>
</dbReference>
<evidence type="ECO:0000256" key="4">
    <source>
        <dbReference type="SAM" id="MobiDB-lite"/>
    </source>
</evidence>
<dbReference type="InterPro" id="IPR020845">
    <property type="entry name" value="AMP-binding_CS"/>
</dbReference>
<feature type="region of interest" description="Disordered" evidence="4">
    <location>
        <begin position="607"/>
        <end position="634"/>
    </location>
</feature>
<feature type="domain" description="Carrier" evidence="5">
    <location>
        <begin position="2108"/>
        <end position="2183"/>
    </location>
</feature>
<gene>
    <name evidence="6" type="ORF">DLJ61_14645</name>
</gene>
<dbReference type="GO" id="GO:0043041">
    <property type="term" value="P:amino acid activation for nonribosomal peptide biosynthetic process"/>
    <property type="evidence" value="ECO:0007669"/>
    <property type="project" value="TreeGrafter"/>
</dbReference>
<dbReference type="GO" id="GO:0005737">
    <property type="term" value="C:cytoplasm"/>
    <property type="evidence" value="ECO:0007669"/>
    <property type="project" value="TreeGrafter"/>
</dbReference>
<evidence type="ECO:0000256" key="1">
    <source>
        <dbReference type="ARBA" id="ARBA00001957"/>
    </source>
</evidence>
<feature type="domain" description="Carrier" evidence="5">
    <location>
        <begin position="1030"/>
        <end position="1105"/>
    </location>
</feature>
<dbReference type="PANTHER" id="PTHR45527">
    <property type="entry name" value="NONRIBOSOMAL PEPTIDE SYNTHETASE"/>
    <property type="match status" value="1"/>
</dbReference>
<dbReference type="InterPro" id="IPR045851">
    <property type="entry name" value="AMP-bd_C_sf"/>
</dbReference>
<keyword evidence="3" id="KW-0597">Phosphoprotein</keyword>
<feature type="region of interest" description="Disordered" evidence="4">
    <location>
        <begin position="1"/>
        <end position="25"/>
    </location>
</feature>
<dbReference type="PROSITE" id="PS50075">
    <property type="entry name" value="CARRIER"/>
    <property type="match status" value="2"/>
</dbReference>
<organism evidence="6 7">
    <name type="scientific">Gordonia terrae</name>
    <dbReference type="NCBI Taxonomy" id="2055"/>
    <lineage>
        <taxon>Bacteria</taxon>
        <taxon>Bacillati</taxon>
        <taxon>Actinomycetota</taxon>
        <taxon>Actinomycetes</taxon>
        <taxon>Mycobacteriales</taxon>
        <taxon>Gordoniaceae</taxon>
        <taxon>Gordonia</taxon>
    </lineage>
</organism>
<dbReference type="CDD" id="cd05930">
    <property type="entry name" value="A_NRPS"/>
    <property type="match status" value="1"/>
</dbReference>
<dbReference type="FunFam" id="1.10.1200.10:FF:000005">
    <property type="entry name" value="Nonribosomal peptide synthetase 1"/>
    <property type="match status" value="1"/>
</dbReference>
<dbReference type="Gene3D" id="3.40.50.12780">
    <property type="entry name" value="N-terminal domain of ligase-like"/>
    <property type="match status" value="1"/>
</dbReference>
<sequence length="2773" mass="296149">MDDTASHRDGTGGDRRPGTPRAPEGVDLLDLTAAQRAMWFAENLVDDHSVTVAHYLDIVDDGRPFDRELFRRGVLEAARDLQTAYTRVTEVDGTPQQYIDYSVPFDVIDVDLRAEPDPEAAAEDWMRADHQRPVDLLADPVAVAAFIRVTDDRTYWYMRGHHIAFDGYGALMCLHEAVERYNQHREPGGGADPTASAPARIGHRPVRRAGIAEVVADDAAYRQSTRFEKDREFWSERAAGLPERVSLAAHPATTGVRNETVVSAGLLGPELDDALRRCARDLDASVAAILTAAFAAFLARMSGNDDIVLSLPVTARTTARIRHSAGMVSNMLPLRVNGIATATCADVVAAVTAEITAGLRHQRYRSEDIRAAAGFGDTLGTSFGPLVNLLLFDKPIVIDGARVRYHMLSAGMVEDLVMNVFAAGPDAPLEVGLHANPTLYEPAELDMHRRRLLHLLTQFVTEPRRPVADLELLMAGESATVDRLGSGGPAIVVGDEHVLAAFDRQVDSTPDAPAVTFGDATLTYREFERACAEFADRFAERGVRRGDRVVVALDRSIEQVCAVYAAISLGAAYVPLDPAEPEERRRAITAAVGPSLIVDAQFVADVGPGHDSPRFRRRDSPRPDGPTPAHRDRRAPAGLPAYVIFTSGSTGVPKGVEIDHRAIGQRLAWMQHDHPIAAGDAVLYKTPATFDVSVWELLWPLRVGARMVIAAPGGHRDPAYLRDLIARSGVTVLHFVPSMLDAYLDVALGPEPEDRQAAGAPGPRDAAPYQRVSLPDQVRWLFTSGEALPARLALRARSTSRAGLVNLYGPTEAAIDVTAQRITTDRAVVPIGRPVPGTVVRVLDARLRPVPVGVAGELHLVGAQLANCYVGAPGQTSARFVADPQGTAGARMYRTGDLVRWTGDGELEYLGRTDHQIKIRGRRVEPGEVEAVIATVPGVDAVAVVARHDLGSAPVLVAYVRARREVLSGTVGGVLDAEGVRAHCRRRLPGHMVPLGVVLLDSFPTTRSGKLDQRALPVPVLGSGATGFRPPHTPAERALVGLVEEALGRDGVSVSDNLFALGSDSLLAARMVSRARVDHGLGIALTDVFEAVDLADLASRAVVIPESDQAAPRQTRSMPRPARIPLSQTQTRLWFINRMSPAESTYNMSGALRLTDPVDTAALHRAVLDVVDRHEILRTVFPVVDGEPEQRILDLQVAADRLGVTVAGSGASGTGVTVAGSGASGTDLAAAISAVTEVGFDLAEEIPFRYRVVTGHPDGDVIVLVVHHIAADGHSLRPLLRDLMTAYDSRRTGEVPGFAPLPMQYADVAVERAETLGTPESPSPALIEGLEFWRTELRGAPDLLQLPTDRPRPRVMSSSGAHVDTVLGPELTDGIRQLARSLSATPFAVFQSALAITLGRLAATDDVSIGTAVAGRDDPAVADLVGMFVNTVVLRTTVNPADTVAEFVTAAHRRCARAMSCADVPFERVVDAVAPHRSPAHSPLFQVALTVQPDQLAELVHWTGSAAILDARVPSAKYDVTVSVTDHTDRYDIEIAYATDLFDAATVREMAARLEFVLAQMVGQSSRTIGSIDLLRPNETRPLASPARGARPEQTLAGLLARGLARADPGAPALIGDSVLRWSEIATTAHQLARVLIARGIGPGDVVALSIPRSPRSVLAVLGVAMSGAAFVMIDSRLPVARRATMLADSGAVLLITAQAPDGDDGCPPGAGASTIPSTDARLVLDDLEVDLGIAGRPTYPVADAERVRPISLDDVAYLQFTSGSTGRPKAATLTHAGFAELVAEQQDRLGATPDARILHVAASGFDVAVWEIVFAVCSGAQLVISPPDVFAGPELENVIARHRVTHTIMTPTALATLDPAAVPELAVVMVAGEACPPELVSRWHAAGRPLLNLYGPSETTIWATVSEPLRPAEPVTIGGPISGVGVKVLDACLRPVPNGVLGELYLSGRALGRGYHARPGLTAARFVADPFDGGGRMYRTGDLVTRTPSGDIVYHGRNDFQIKIRGMRVEPGEVDGVLASHLDVETAVTVGTSTPAGETVLVSYVTAPPDRLPAPEHILDHAAARLPAHLVPHTVVVLDELPMTRTGKVDRRALPAVEISPAREYVAPRSRLEGVVAQIFADVLGVREVSVHDGFFELGGSSLSATKVAYRVEQHIGRRVPMSALFENPTVADFVAAVATADRAAGRMLTPRDRTHVVDLTGVQRGLWSINQIDPASPAYNVGLTLELDGRLDVPALTGAVGDLVARHESLRTRYPLHDGTPVQLIIPAADAVHALRIPLVDLAGDRLDSTDGDRVGAEVAAVVDAGFDLTGPPAVRATILRLSADRHVLVFVVHHINADGGSLAPLARDLAEFYATRISGRSGSGSVVGQRVQFADYAIWHAERLQTVRPDGMTERQRQLEYWGRRLDRVGEPATIPTDRPRPVEPRHVGGVVDLDIPSSTATMLRQMARVGNTTQFAVLHAALAVLIGRLSGSDDIVIGTPFAGRDDPALTDMVGMLATTVPLRTRLRLDEPFADLLRRVHTDDFADLGHTDVSFDEIVDHLARADRGAVRRGRRNPLFSVMIAYQNLEFPDVELDGLHVRPRLPASFPAKVDLEVMLYPGDPDGIDRNGALGGQIAFDTDLFDPGTVALFAERYRTLLTDIVSRPDIAVGDLAIWEEATPGPGETEDARPLYEIVSEVAAVAPDTVIGVAGAPQVTFADLEATAVAMSISVPDDDPAEALTIAVATLLADADRSIDDVFESVRTAADAVLRRDADAGSGAVPRNRVGPA</sequence>
<dbReference type="InterPro" id="IPR023213">
    <property type="entry name" value="CAT-like_dom_sf"/>
</dbReference>
<dbReference type="Gene3D" id="3.40.50.980">
    <property type="match status" value="2"/>
</dbReference>
<dbReference type="EMBL" id="CP029604">
    <property type="protein sequence ID" value="AWO84575.1"/>
    <property type="molecule type" value="Genomic_DNA"/>
</dbReference>
<evidence type="ECO:0000313" key="6">
    <source>
        <dbReference type="EMBL" id="AWO84575.1"/>
    </source>
</evidence>
<dbReference type="InterPro" id="IPR036736">
    <property type="entry name" value="ACP-like_sf"/>
</dbReference>
<comment type="cofactor">
    <cofactor evidence="1">
        <name>pantetheine 4'-phosphate</name>
        <dbReference type="ChEBI" id="CHEBI:47942"/>
    </cofactor>
</comment>
<dbReference type="Gene3D" id="2.30.38.10">
    <property type="entry name" value="Luciferase, Domain 3"/>
    <property type="match status" value="1"/>
</dbReference>
<dbReference type="GO" id="GO:0044550">
    <property type="term" value="P:secondary metabolite biosynthetic process"/>
    <property type="evidence" value="ECO:0007669"/>
    <property type="project" value="TreeGrafter"/>
</dbReference>
<evidence type="ECO:0000259" key="5">
    <source>
        <dbReference type="PROSITE" id="PS50075"/>
    </source>
</evidence>
<dbReference type="Pfam" id="PF00501">
    <property type="entry name" value="AMP-binding"/>
    <property type="match status" value="2"/>
</dbReference>
<dbReference type="InterPro" id="IPR042099">
    <property type="entry name" value="ANL_N_sf"/>
</dbReference>
<dbReference type="Pfam" id="PF00668">
    <property type="entry name" value="Condensation"/>
    <property type="match status" value="3"/>
</dbReference>
<dbReference type="NCBIfam" id="TIGR01733">
    <property type="entry name" value="AA-adenyl-dom"/>
    <property type="match status" value="2"/>
</dbReference>
<dbReference type="SUPFAM" id="SSF47336">
    <property type="entry name" value="ACP-like"/>
    <property type="match status" value="2"/>
</dbReference>
<dbReference type="SUPFAM" id="SSF56801">
    <property type="entry name" value="Acetyl-CoA synthetase-like"/>
    <property type="match status" value="2"/>
</dbReference>
<dbReference type="InterPro" id="IPR009081">
    <property type="entry name" value="PP-bd_ACP"/>
</dbReference>
<evidence type="ECO:0000256" key="3">
    <source>
        <dbReference type="ARBA" id="ARBA00022553"/>
    </source>
</evidence>
<name>A0AAD0K7Y4_9ACTN</name>
<dbReference type="Gene3D" id="3.30.559.30">
    <property type="entry name" value="Nonribosomal peptide synthetase, condensation domain"/>
    <property type="match status" value="3"/>
</dbReference>
<dbReference type="Pfam" id="PF13193">
    <property type="entry name" value="AMP-binding_C"/>
    <property type="match status" value="2"/>
</dbReference>
<dbReference type="InterPro" id="IPR000873">
    <property type="entry name" value="AMP-dep_synth/lig_dom"/>
</dbReference>